<dbReference type="AlphaFoldDB" id="A0A5J5TXH4"/>
<dbReference type="EMBL" id="CM018212">
    <property type="protein sequence ID" value="KAB2058669.1"/>
    <property type="molecule type" value="Genomic_DNA"/>
</dbReference>
<accession>A0A5J5TXH4</accession>
<organism evidence="2 3">
    <name type="scientific">Gossypium barbadense</name>
    <name type="common">Sea Island cotton</name>
    <name type="synonym">Hibiscus barbadensis</name>
    <dbReference type="NCBI Taxonomy" id="3634"/>
    <lineage>
        <taxon>Eukaryota</taxon>
        <taxon>Viridiplantae</taxon>
        <taxon>Streptophyta</taxon>
        <taxon>Embryophyta</taxon>
        <taxon>Tracheophyta</taxon>
        <taxon>Spermatophyta</taxon>
        <taxon>Magnoliopsida</taxon>
        <taxon>eudicotyledons</taxon>
        <taxon>Gunneridae</taxon>
        <taxon>Pentapetalae</taxon>
        <taxon>rosids</taxon>
        <taxon>malvids</taxon>
        <taxon>Malvales</taxon>
        <taxon>Malvaceae</taxon>
        <taxon>Malvoideae</taxon>
        <taxon>Gossypium</taxon>
    </lineage>
</organism>
<feature type="compositionally biased region" description="Polar residues" evidence="1">
    <location>
        <begin position="1"/>
        <end position="12"/>
    </location>
</feature>
<feature type="region of interest" description="Disordered" evidence="1">
    <location>
        <begin position="1"/>
        <end position="29"/>
    </location>
</feature>
<gene>
    <name evidence="2" type="ORF">ES319_A11G249300v1</name>
</gene>
<evidence type="ECO:0000313" key="3">
    <source>
        <dbReference type="Proteomes" id="UP000327439"/>
    </source>
</evidence>
<protein>
    <submittedName>
        <fullName evidence="2">Uncharacterized protein</fullName>
    </submittedName>
</protein>
<dbReference type="Proteomes" id="UP000327439">
    <property type="component" value="Chromosome A11"/>
</dbReference>
<evidence type="ECO:0000256" key="1">
    <source>
        <dbReference type="SAM" id="MobiDB-lite"/>
    </source>
</evidence>
<reference evidence="3" key="1">
    <citation type="journal article" date="2020" name="Nat. Genet.">
        <title>Genomic diversifications of five Gossypium allopolyploid species and their impact on cotton improvement.</title>
        <authorList>
            <person name="Chen Z.J."/>
            <person name="Sreedasyam A."/>
            <person name="Ando A."/>
            <person name="Song Q."/>
            <person name="De Santiago L.M."/>
            <person name="Hulse-Kemp A.M."/>
            <person name="Ding M."/>
            <person name="Ye W."/>
            <person name="Kirkbride R.C."/>
            <person name="Jenkins J."/>
            <person name="Plott C."/>
            <person name="Lovell J."/>
            <person name="Lin Y.M."/>
            <person name="Vaughn R."/>
            <person name="Liu B."/>
            <person name="Simpson S."/>
            <person name="Scheffler B.E."/>
            <person name="Wen L."/>
            <person name="Saski C.A."/>
            <person name="Grover C.E."/>
            <person name="Hu G."/>
            <person name="Conover J.L."/>
            <person name="Carlson J.W."/>
            <person name="Shu S."/>
            <person name="Boston L.B."/>
            <person name="Williams M."/>
            <person name="Peterson D.G."/>
            <person name="McGee K."/>
            <person name="Jones D.C."/>
            <person name="Wendel J.F."/>
            <person name="Stelly D.M."/>
            <person name="Grimwood J."/>
            <person name="Schmutz J."/>
        </authorList>
    </citation>
    <scope>NUCLEOTIDE SEQUENCE [LARGE SCALE GENOMIC DNA]</scope>
    <source>
        <strain evidence="3">cv. 3-79</strain>
    </source>
</reference>
<evidence type="ECO:0000313" key="2">
    <source>
        <dbReference type="EMBL" id="KAB2058669.1"/>
    </source>
</evidence>
<keyword evidence="3" id="KW-1185">Reference proteome</keyword>
<proteinExistence type="predicted"/>
<name>A0A5J5TXH4_GOSBA</name>
<sequence>MGHSSVSVSETQLLLPAPPATIGSTEAAI</sequence>